<name>A0ABD1RMW7_9LAMI</name>
<evidence type="ECO:0000313" key="1">
    <source>
        <dbReference type="EMBL" id="KAL2489404.1"/>
    </source>
</evidence>
<gene>
    <name evidence="1" type="ORF">Fot_42696</name>
</gene>
<keyword evidence="2" id="KW-1185">Reference proteome</keyword>
<evidence type="ECO:0000313" key="2">
    <source>
        <dbReference type="Proteomes" id="UP001604277"/>
    </source>
</evidence>
<sequence>MPDVGLETHYIVEKLHISRRLFKFLVTRGTCINRHVWLMFCPHEGDGGRKHPHRSGNKLLPLASLHRQRKEGVQHDALTWREYGRQTEGGLFPLCSIRLSGLFSLVDPMRSS</sequence>
<protein>
    <submittedName>
        <fullName evidence="1">Uncharacterized protein</fullName>
    </submittedName>
</protein>
<dbReference type="AlphaFoldDB" id="A0ABD1RMW7"/>
<dbReference type="EMBL" id="JBFOLJ010000012">
    <property type="protein sequence ID" value="KAL2489404.1"/>
    <property type="molecule type" value="Genomic_DNA"/>
</dbReference>
<organism evidence="1 2">
    <name type="scientific">Forsythia ovata</name>
    <dbReference type="NCBI Taxonomy" id="205694"/>
    <lineage>
        <taxon>Eukaryota</taxon>
        <taxon>Viridiplantae</taxon>
        <taxon>Streptophyta</taxon>
        <taxon>Embryophyta</taxon>
        <taxon>Tracheophyta</taxon>
        <taxon>Spermatophyta</taxon>
        <taxon>Magnoliopsida</taxon>
        <taxon>eudicotyledons</taxon>
        <taxon>Gunneridae</taxon>
        <taxon>Pentapetalae</taxon>
        <taxon>asterids</taxon>
        <taxon>lamiids</taxon>
        <taxon>Lamiales</taxon>
        <taxon>Oleaceae</taxon>
        <taxon>Forsythieae</taxon>
        <taxon>Forsythia</taxon>
    </lineage>
</organism>
<accession>A0ABD1RMW7</accession>
<dbReference type="Proteomes" id="UP001604277">
    <property type="component" value="Unassembled WGS sequence"/>
</dbReference>
<proteinExistence type="predicted"/>
<reference evidence="2" key="1">
    <citation type="submission" date="2024-07" db="EMBL/GenBank/DDBJ databases">
        <title>Two chromosome-level genome assemblies of Korean endemic species Abeliophyllum distichum and Forsythia ovata (Oleaceae).</title>
        <authorList>
            <person name="Jang H."/>
        </authorList>
    </citation>
    <scope>NUCLEOTIDE SEQUENCE [LARGE SCALE GENOMIC DNA]</scope>
</reference>
<comment type="caution">
    <text evidence="1">The sequence shown here is derived from an EMBL/GenBank/DDBJ whole genome shotgun (WGS) entry which is preliminary data.</text>
</comment>